<dbReference type="InterPro" id="IPR031338">
    <property type="entry name" value="KDPG/KHG_AS_2"/>
</dbReference>
<protein>
    <submittedName>
        <fullName evidence="6">Bifunctional 4-hydroxy-2-oxoglutarate aldolase/2-dehydro-3-deoxy-phosphogluconate aldolase</fullName>
    </submittedName>
</protein>
<dbReference type="InterPro" id="IPR013785">
    <property type="entry name" value="Aldolase_TIM"/>
</dbReference>
<sequence>MQPTRPTAGDLALRQNLERHGLVAILRSRRPGAPLVETVRTLIEAGVRCVEITLPTPGSLEAVAELRSPLPEGCLIGVGTVTESHQVEQVVAAGGQFIVSPVYEPGLILAARGKNIGTLPGCFTATEALAAWRTGATAVKLFPAEPLGPGTVAALQGPLPEIPLVPTGGVGLSDIRPYLDAGALAVGVGSPLVGDALDGGSQAELLVRARKFVAEAAS</sequence>
<dbReference type="Proteomes" id="UP000664167">
    <property type="component" value="Unassembled WGS sequence"/>
</dbReference>
<dbReference type="AlphaFoldDB" id="A0A939F1D6"/>
<accession>A0A939F1D6</accession>
<evidence type="ECO:0000256" key="5">
    <source>
        <dbReference type="ARBA" id="ARBA00023277"/>
    </source>
</evidence>
<gene>
    <name evidence="6" type="ORF">J0695_00775</name>
</gene>
<dbReference type="Gene3D" id="3.20.20.70">
    <property type="entry name" value="Aldolase class I"/>
    <property type="match status" value="1"/>
</dbReference>
<comment type="similarity">
    <text evidence="2">Belongs to the KHG/KDPG aldolase family.</text>
</comment>
<comment type="caution">
    <text evidence="6">The sequence shown here is derived from an EMBL/GenBank/DDBJ whole genome shotgun (WGS) entry which is preliminary data.</text>
</comment>
<dbReference type="PANTHER" id="PTHR30246:SF1">
    <property type="entry name" value="2-DEHYDRO-3-DEOXY-6-PHOSPHOGALACTONATE ALDOLASE-RELATED"/>
    <property type="match status" value="1"/>
</dbReference>
<dbReference type="SUPFAM" id="SSF51569">
    <property type="entry name" value="Aldolase"/>
    <property type="match status" value="1"/>
</dbReference>
<evidence type="ECO:0000313" key="6">
    <source>
        <dbReference type="EMBL" id="MBO0510352.1"/>
    </source>
</evidence>
<evidence type="ECO:0000256" key="3">
    <source>
        <dbReference type="ARBA" id="ARBA00011233"/>
    </source>
</evidence>
<organism evidence="6 7">
    <name type="scientific">Streptomyces beijiangensis</name>
    <dbReference type="NCBI Taxonomy" id="163361"/>
    <lineage>
        <taxon>Bacteria</taxon>
        <taxon>Bacillati</taxon>
        <taxon>Actinomycetota</taxon>
        <taxon>Actinomycetes</taxon>
        <taxon>Kitasatosporales</taxon>
        <taxon>Streptomycetaceae</taxon>
        <taxon>Streptomyces</taxon>
    </lineage>
</organism>
<dbReference type="CDD" id="cd00452">
    <property type="entry name" value="KDPG_aldolase"/>
    <property type="match status" value="1"/>
</dbReference>
<proteinExistence type="inferred from homology"/>
<evidence type="ECO:0000313" key="7">
    <source>
        <dbReference type="Proteomes" id="UP000664167"/>
    </source>
</evidence>
<dbReference type="GO" id="GO:0016829">
    <property type="term" value="F:lyase activity"/>
    <property type="evidence" value="ECO:0007669"/>
    <property type="project" value="UniProtKB-KW"/>
</dbReference>
<dbReference type="PROSITE" id="PS00160">
    <property type="entry name" value="ALDOLASE_KDPG_KHG_2"/>
    <property type="match status" value="1"/>
</dbReference>
<keyword evidence="7" id="KW-1185">Reference proteome</keyword>
<evidence type="ECO:0000256" key="2">
    <source>
        <dbReference type="ARBA" id="ARBA00006906"/>
    </source>
</evidence>
<comment type="subunit">
    <text evidence="3">Homotrimer.</text>
</comment>
<reference evidence="6" key="1">
    <citation type="submission" date="2021-03" db="EMBL/GenBank/DDBJ databases">
        <title>Streptomyces poriferae sp. nov., a novel marine sponge-derived Actinobacteria species with anti-MRSA activity.</title>
        <authorList>
            <person name="Sandoval-Powers M."/>
            <person name="Kralova S."/>
            <person name="Nguyen G.-S."/>
            <person name="Fawwal D."/>
            <person name="Degnes K."/>
            <person name="Klinkenberg G."/>
            <person name="Sletta H."/>
            <person name="Wentzel A."/>
            <person name="Liles M.R."/>
        </authorList>
    </citation>
    <scope>NUCLEOTIDE SEQUENCE</scope>
    <source>
        <strain evidence="6">DSM 41794</strain>
    </source>
</reference>
<dbReference type="EMBL" id="JAFLRJ010000005">
    <property type="protein sequence ID" value="MBO0510352.1"/>
    <property type="molecule type" value="Genomic_DNA"/>
</dbReference>
<keyword evidence="4" id="KW-0456">Lyase</keyword>
<dbReference type="InterPro" id="IPR000887">
    <property type="entry name" value="Aldlse_KDPG_KHG"/>
</dbReference>
<dbReference type="PANTHER" id="PTHR30246">
    <property type="entry name" value="2-KETO-3-DEOXY-6-PHOSPHOGLUCONATE ALDOLASE"/>
    <property type="match status" value="1"/>
</dbReference>
<name>A0A939F1D6_9ACTN</name>
<dbReference type="NCBIfam" id="TIGR01182">
    <property type="entry name" value="eda"/>
    <property type="match status" value="1"/>
</dbReference>
<comment type="pathway">
    <text evidence="1">Carbohydrate acid metabolism.</text>
</comment>
<evidence type="ECO:0000256" key="1">
    <source>
        <dbReference type="ARBA" id="ARBA00004761"/>
    </source>
</evidence>
<keyword evidence="5" id="KW-0119">Carbohydrate metabolism</keyword>
<dbReference type="Pfam" id="PF01081">
    <property type="entry name" value="Aldolase"/>
    <property type="match status" value="1"/>
</dbReference>
<evidence type="ECO:0000256" key="4">
    <source>
        <dbReference type="ARBA" id="ARBA00023239"/>
    </source>
</evidence>